<accession>A0ABS6K0F6</accession>
<organism evidence="1 2">
    <name type="scientific">Evansella alkalicola</name>
    <dbReference type="NCBI Taxonomy" id="745819"/>
    <lineage>
        <taxon>Bacteria</taxon>
        <taxon>Bacillati</taxon>
        <taxon>Bacillota</taxon>
        <taxon>Bacilli</taxon>
        <taxon>Bacillales</taxon>
        <taxon>Bacillaceae</taxon>
        <taxon>Evansella</taxon>
    </lineage>
</organism>
<name>A0ABS6K0F6_9BACI</name>
<evidence type="ECO:0000313" key="1">
    <source>
        <dbReference type="EMBL" id="MBU9724325.1"/>
    </source>
</evidence>
<comment type="caution">
    <text evidence="1">The sequence shown here is derived from an EMBL/GenBank/DDBJ whole genome shotgun (WGS) entry which is preliminary data.</text>
</comment>
<dbReference type="Proteomes" id="UP000790580">
    <property type="component" value="Unassembled WGS sequence"/>
</dbReference>
<dbReference type="RefSeq" id="WP_088077097.1">
    <property type="nucleotide sequence ID" value="NZ_JAHQCR010000091.1"/>
</dbReference>
<reference evidence="1 2" key="1">
    <citation type="submission" date="2021-06" db="EMBL/GenBank/DDBJ databases">
        <title>Bacillus sp. RD4P76, an endophyte from a halophyte.</title>
        <authorList>
            <person name="Sun J.-Q."/>
        </authorList>
    </citation>
    <scope>NUCLEOTIDE SEQUENCE [LARGE SCALE GENOMIC DNA]</scope>
    <source>
        <strain evidence="1 2">JCM 17098</strain>
    </source>
</reference>
<proteinExistence type="predicted"/>
<sequence>MTAIVDFIEYLFSTKKALVYTTFKMDDYYRVTDKLKAGSIKYRVVSRSNASQAGVGYGAVNHIYKIYVKKSEKAKAQYCIQKKAN</sequence>
<keyword evidence="2" id="KW-1185">Reference proteome</keyword>
<dbReference type="EMBL" id="JAHQCR010000091">
    <property type="protein sequence ID" value="MBU9724325.1"/>
    <property type="molecule type" value="Genomic_DNA"/>
</dbReference>
<gene>
    <name evidence="1" type="ORF">KS407_23140</name>
</gene>
<protein>
    <submittedName>
        <fullName evidence="1">Uncharacterized protein</fullName>
    </submittedName>
</protein>
<evidence type="ECO:0000313" key="2">
    <source>
        <dbReference type="Proteomes" id="UP000790580"/>
    </source>
</evidence>